<dbReference type="Pfam" id="PF05691">
    <property type="entry name" value="Raffinose_syn"/>
    <property type="match status" value="2"/>
</dbReference>
<evidence type="ECO:0000313" key="2">
    <source>
        <dbReference type="EMBL" id="CAA3014842.1"/>
    </source>
</evidence>
<dbReference type="OrthoDB" id="4664297at2759"/>
<proteinExistence type="predicted"/>
<accession>A0A8S0U8A6</accession>
<dbReference type="PANTHER" id="PTHR31268">
    <property type="match status" value="1"/>
</dbReference>
<sequence length="218" mass="23878">MPGTTHLDTKIVSCKLSPGLDGTMEDFAVVKIVKGSIGLVHPDQAEEFYDSMHSYISFSMTYVMADSQLCNDVIGDSKPCLFNSLETNFNGTGLISSMLQRNDFFLLGAQQISMGRVVYATRMGYFSIGPSVREISAASRAICRRPVYVSDSLGGHDFDLLKKVVFPDGNISECVHFVLPIRECLFKSPLFDSKTILRNWSFNKDGGVVGAFNCQGGG</sequence>
<dbReference type="Gramene" id="OE9A029269T1">
    <property type="protein sequence ID" value="OE9A029269C1"/>
    <property type="gene ID" value="OE9A029269"/>
</dbReference>
<dbReference type="Proteomes" id="UP000594638">
    <property type="component" value="Unassembled WGS sequence"/>
</dbReference>
<evidence type="ECO:0000313" key="3">
    <source>
        <dbReference type="Proteomes" id="UP000594638"/>
    </source>
</evidence>
<keyword evidence="1" id="KW-0119">Carbohydrate metabolism</keyword>
<dbReference type="InterPro" id="IPR008811">
    <property type="entry name" value="Glycosyl_hydrolases_36"/>
</dbReference>
<evidence type="ECO:0000256" key="1">
    <source>
        <dbReference type="ARBA" id="ARBA00023277"/>
    </source>
</evidence>
<gene>
    <name evidence="2" type="ORF">OLEA9_A029269</name>
</gene>
<dbReference type="AlphaFoldDB" id="A0A8S0U8A6"/>
<dbReference type="PANTHER" id="PTHR31268:SF8">
    <property type="entry name" value="GALACTINOL--SUCROSE GALACTOSYLTRANSFERASE 4-RELATED"/>
    <property type="match status" value="1"/>
</dbReference>
<dbReference type="EMBL" id="CACTIH010007509">
    <property type="protein sequence ID" value="CAA3014842.1"/>
    <property type="molecule type" value="Genomic_DNA"/>
</dbReference>
<reference evidence="2 3" key="1">
    <citation type="submission" date="2019-12" db="EMBL/GenBank/DDBJ databases">
        <authorList>
            <person name="Alioto T."/>
            <person name="Alioto T."/>
            <person name="Gomez Garrido J."/>
        </authorList>
    </citation>
    <scope>NUCLEOTIDE SEQUENCE [LARGE SCALE GENOMIC DNA]</scope>
</reference>
<keyword evidence="3" id="KW-1185">Reference proteome</keyword>
<protein>
    <submittedName>
        <fullName evidence="2">Stachyose synthase</fullName>
    </submittedName>
</protein>
<comment type="caution">
    <text evidence="2">The sequence shown here is derived from an EMBL/GenBank/DDBJ whole genome shotgun (WGS) entry which is preliminary data.</text>
</comment>
<name>A0A8S0U8A6_OLEEU</name>
<organism evidence="2 3">
    <name type="scientific">Olea europaea subsp. europaea</name>
    <dbReference type="NCBI Taxonomy" id="158383"/>
    <lineage>
        <taxon>Eukaryota</taxon>
        <taxon>Viridiplantae</taxon>
        <taxon>Streptophyta</taxon>
        <taxon>Embryophyta</taxon>
        <taxon>Tracheophyta</taxon>
        <taxon>Spermatophyta</taxon>
        <taxon>Magnoliopsida</taxon>
        <taxon>eudicotyledons</taxon>
        <taxon>Gunneridae</taxon>
        <taxon>Pentapetalae</taxon>
        <taxon>asterids</taxon>
        <taxon>lamiids</taxon>
        <taxon>Lamiales</taxon>
        <taxon>Oleaceae</taxon>
        <taxon>Oleeae</taxon>
        <taxon>Olea</taxon>
    </lineage>
</organism>